<feature type="chain" id="PRO_5012972624" evidence="2">
    <location>
        <begin position="21"/>
        <end position="284"/>
    </location>
</feature>
<evidence type="ECO:0000313" key="4">
    <source>
        <dbReference type="Proteomes" id="UP000183832"/>
    </source>
</evidence>
<gene>
    <name evidence="3" type="ORF">CLUMA_CG001051</name>
</gene>
<dbReference type="Proteomes" id="UP000183832">
    <property type="component" value="Unassembled WGS sequence"/>
</dbReference>
<dbReference type="EMBL" id="CVRI01000004">
    <property type="protein sequence ID" value="CRK87249.1"/>
    <property type="molecule type" value="Genomic_DNA"/>
</dbReference>
<accession>A0A1J1HLZ8</accession>
<sequence>MKKLNLAILFIVISIHTVNGFFFPRCRQTEISSKNKFRRFIQHANCTLFEGHRIFLSGLNWFSMKIQRKFNYIETILDRHQNTLRPTNVMKVTTSKPTTVISEKPAIIEEIPVTEKMKTTTETSTKINLEMDEKPVTIEEIPITEKPKTTTRPTTRISFEVSQKPDMSQEVMKTENPSINEIISGNENFPDDDEPNYEGLDHPIDIRMLPVNYYEQFLHTRSKRDENEDETESNTQEPIEDDNNGENEETTLGTSAFNLFFAPVKCRYGFVLVGGRCRRVEEWK</sequence>
<feature type="signal peptide" evidence="2">
    <location>
        <begin position="1"/>
        <end position="20"/>
    </location>
</feature>
<dbReference type="AlphaFoldDB" id="A0A1J1HLZ8"/>
<organism evidence="3 4">
    <name type="scientific">Clunio marinus</name>
    <dbReference type="NCBI Taxonomy" id="568069"/>
    <lineage>
        <taxon>Eukaryota</taxon>
        <taxon>Metazoa</taxon>
        <taxon>Ecdysozoa</taxon>
        <taxon>Arthropoda</taxon>
        <taxon>Hexapoda</taxon>
        <taxon>Insecta</taxon>
        <taxon>Pterygota</taxon>
        <taxon>Neoptera</taxon>
        <taxon>Endopterygota</taxon>
        <taxon>Diptera</taxon>
        <taxon>Nematocera</taxon>
        <taxon>Chironomoidea</taxon>
        <taxon>Chironomidae</taxon>
        <taxon>Clunio</taxon>
    </lineage>
</organism>
<reference evidence="3 4" key="1">
    <citation type="submission" date="2015-04" db="EMBL/GenBank/DDBJ databases">
        <authorList>
            <person name="Syromyatnikov M.Y."/>
            <person name="Popov V.N."/>
        </authorList>
    </citation>
    <scope>NUCLEOTIDE SEQUENCE [LARGE SCALE GENOMIC DNA]</scope>
</reference>
<protein>
    <submittedName>
        <fullName evidence="3">CLUMA_CG001051, isoform A</fullName>
    </submittedName>
</protein>
<evidence type="ECO:0000313" key="3">
    <source>
        <dbReference type="EMBL" id="CRK87249.1"/>
    </source>
</evidence>
<evidence type="ECO:0000256" key="1">
    <source>
        <dbReference type="SAM" id="MobiDB-lite"/>
    </source>
</evidence>
<keyword evidence="2" id="KW-0732">Signal</keyword>
<feature type="compositionally biased region" description="Acidic residues" evidence="1">
    <location>
        <begin position="227"/>
        <end position="249"/>
    </location>
</feature>
<name>A0A1J1HLZ8_9DIPT</name>
<keyword evidence="4" id="KW-1185">Reference proteome</keyword>
<proteinExistence type="predicted"/>
<evidence type="ECO:0000256" key="2">
    <source>
        <dbReference type="SAM" id="SignalP"/>
    </source>
</evidence>
<feature type="region of interest" description="Disordered" evidence="1">
    <location>
        <begin position="220"/>
        <end position="250"/>
    </location>
</feature>